<dbReference type="OrthoDB" id="8191639at2759"/>
<keyword evidence="4" id="KW-0540">Nuclease</keyword>
<accession>A0A1D2NAR6</accession>
<dbReference type="Proteomes" id="UP000094527">
    <property type="component" value="Unassembled WGS sequence"/>
</dbReference>
<feature type="compositionally biased region" description="Basic residues" evidence="8">
    <location>
        <begin position="10"/>
        <end position="20"/>
    </location>
</feature>
<dbReference type="GO" id="GO:0003676">
    <property type="term" value="F:nucleic acid binding"/>
    <property type="evidence" value="ECO:0007669"/>
    <property type="project" value="InterPro"/>
</dbReference>
<proteinExistence type="inferred from homology"/>
<evidence type="ECO:0000256" key="8">
    <source>
        <dbReference type="SAM" id="MobiDB-lite"/>
    </source>
</evidence>
<dbReference type="PANTHER" id="PTHR12801:SF158">
    <property type="entry name" value="RNA EXONUCLEASE 4"/>
    <property type="match status" value="1"/>
</dbReference>
<dbReference type="GO" id="GO:0008408">
    <property type="term" value="F:3'-5' exonuclease activity"/>
    <property type="evidence" value="ECO:0007669"/>
    <property type="project" value="InterPro"/>
</dbReference>
<comment type="similarity">
    <text evidence="2">Belongs to the REXO4 family.</text>
</comment>
<evidence type="ECO:0000256" key="5">
    <source>
        <dbReference type="ARBA" id="ARBA00022801"/>
    </source>
</evidence>
<evidence type="ECO:0000259" key="9">
    <source>
        <dbReference type="SMART" id="SM00479"/>
    </source>
</evidence>
<keyword evidence="11" id="KW-1185">Reference proteome</keyword>
<gene>
    <name evidence="10" type="ORF">Ocin01_04600</name>
</gene>
<feature type="compositionally biased region" description="Polar residues" evidence="8">
    <location>
        <begin position="68"/>
        <end position="79"/>
    </location>
</feature>
<dbReference type="InterPro" id="IPR047021">
    <property type="entry name" value="REXO1/3/4-like"/>
</dbReference>
<evidence type="ECO:0000256" key="1">
    <source>
        <dbReference type="ARBA" id="ARBA00004123"/>
    </source>
</evidence>
<keyword evidence="5" id="KW-0378">Hydrolase</keyword>
<organism evidence="10 11">
    <name type="scientific">Orchesella cincta</name>
    <name type="common">Springtail</name>
    <name type="synonym">Podura cincta</name>
    <dbReference type="NCBI Taxonomy" id="48709"/>
    <lineage>
        <taxon>Eukaryota</taxon>
        <taxon>Metazoa</taxon>
        <taxon>Ecdysozoa</taxon>
        <taxon>Arthropoda</taxon>
        <taxon>Hexapoda</taxon>
        <taxon>Collembola</taxon>
        <taxon>Entomobryomorpha</taxon>
        <taxon>Entomobryoidea</taxon>
        <taxon>Orchesellidae</taxon>
        <taxon>Orchesellinae</taxon>
        <taxon>Orchesella</taxon>
    </lineage>
</organism>
<feature type="domain" description="Exonuclease" evidence="9">
    <location>
        <begin position="171"/>
        <end position="329"/>
    </location>
</feature>
<comment type="subcellular location">
    <subcellularLocation>
        <location evidence="1">Nucleus</location>
    </subcellularLocation>
</comment>
<feature type="compositionally biased region" description="Basic and acidic residues" evidence="8">
    <location>
        <begin position="91"/>
        <end position="106"/>
    </location>
</feature>
<feature type="compositionally biased region" description="Polar residues" evidence="8">
    <location>
        <begin position="26"/>
        <end position="42"/>
    </location>
</feature>
<keyword evidence="7" id="KW-0539">Nucleus</keyword>
<dbReference type="AlphaFoldDB" id="A0A1D2NAR6"/>
<sequence>MNPSVPSPTKSKRKRKKKASKSTSVDANKSATPSTSGSSKVSLISGGGDLLTKPKPVAKLPSSREDSSSLIGSAGQASKATLPPPARNPKKVLETPAKEDGEEHKQTGSAAESQSGAKPKKKKTKKVDATFPVRKLPGEGLNSFGFFNYTHYGVLLTPIIPAHKEFILDTGILAMDCEMVGVGPMKESALARISIVNEFGYCLYDKFVKPKVEVTDYRTEFSGIREADLRNATPFETVGKEVSSIIKSHILVGHSLKHDFAVLYFTHPKARTRDTADYFKKILHTKTPALRTLTKKILGVEIQQGEHSPIIDAQATMALYRICQKDWEHSVRQKNRGVDILKQTLDEFKANAVASPVP</sequence>
<dbReference type="PANTHER" id="PTHR12801">
    <property type="entry name" value="RNA EXONUCLEASE REXO1 / RECO3 FAMILY MEMBER-RELATED"/>
    <property type="match status" value="1"/>
</dbReference>
<name>A0A1D2NAR6_ORCCI</name>
<evidence type="ECO:0000313" key="11">
    <source>
        <dbReference type="Proteomes" id="UP000094527"/>
    </source>
</evidence>
<dbReference type="Pfam" id="PF00929">
    <property type="entry name" value="RNase_T"/>
    <property type="match status" value="1"/>
</dbReference>
<comment type="caution">
    <text evidence="10">The sequence shown here is derived from an EMBL/GenBank/DDBJ whole genome shotgun (WGS) entry which is preliminary data.</text>
</comment>
<dbReference type="SMART" id="SM00479">
    <property type="entry name" value="EXOIII"/>
    <property type="match status" value="1"/>
</dbReference>
<dbReference type="InterPro" id="IPR012337">
    <property type="entry name" value="RNaseH-like_sf"/>
</dbReference>
<evidence type="ECO:0000313" key="10">
    <source>
        <dbReference type="EMBL" id="ODN02086.1"/>
    </source>
</evidence>
<evidence type="ECO:0000256" key="4">
    <source>
        <dbReference type="ARBA" id="ARBA00022722"/>
    </source>
</evidence>
<dbReference type="InterPro" id="IPR037431">
    <property type="entry name" value="REX4_DEDDh_dom"/>
</dbReference>
<evidence type="ECO:0000256" key="3">
    <source>
        <dbReference type="ARBA" id="ARBA00016937"/>
    </source>
</evidence>
<dbReference type="InterPro" id="IPR013520">
    <property type="entry name" value="Ribonucl_H"/>
</dbReference>
<dbReference type="GO" id="GO:0005634">
    <property type="term" value="C:nucleus"/>
    <property type="evidence" value="ECO:0007669"/>
    <property type="project" value="UniProtKB-SubCell"/>
</dbReference>
<evidence type="ECO:0000256" key="7">
    <source>
        <dbReference type="ARBA" id="ARBA00023242"/>
    </source>
</evidence>
<evidence type="ECO:0000256" key="6">
    <source>
        <dbReference type="ARBA" id="ARBA00022839"/>
    </source>
</evidence>
<dbReference type="SUPFAM" id="SSF53098">
    <property type="entry name" value="Ribonuclease H-like"/>
    <property type="match status" value="1"/>
</dbReference>
<dbReference type="FunFam" id="3.30.420.10:FF:000007">
    <property type="entry name" value="Interferon-stimulated exonuclease gene 20"/>
    <property type="match status" value="1"/>
</dbReference>
<dbReference type="STRING" id="48709.A0A1D2NAR6"/>
<dbReference type="CDD" id="cd06144">
    <property type="entry name" value="REX4_like"/>
    <property type="match status" value="1"/>
</dbReference>
<keyword evidence="6 10" id="KW-0269">Exonuclease</keyword>
<feature type="compositionally biased region" description="Polar residues" evidence="8">
    <location>
        <begin position="107"/>
        <end position="116"/>
    </location>
</feature>
<dbReference type="GO" id="GO:0006364">
    <property type="term" value="P:rRNA processing"/>
    <property type="evidence" value="ECO:0007669"/>
    <property type="project" value="InterPro"/>
</dbReference>
<evidence type="ECO:0000256" key="2">
    <source>
        <dbReference type="ARBA" id="ARBA00010489"/>
    </source>
</evidence>
<protein>
    <recommendedName>
        <fullName evidence="3">RNA exonuclease 4</fullName>
    </recommendedName>
</protein>
<dbReference type="Gene3D" id="3.30.420.10">
    <property type="entry name" value="Ribonuclease H-like superfamily/Ribonuclease H"/>
    <property type="match status" value="1"/>
</dbReference>
<dbReference type="InterPro" id="IPR036397">
    <property type="entry name" value="RNaseH_sf"/>
</dbReference>
<reference evidence="10 11" key="1">
    <citation type="journal article" date="2016" name="Genome Biol. Evol.">
        <title>Gene Family Evolution Reflects Adaptation to Soil Environmental Stressors in the Genome of the Collembolan Orchesella cincta.</title>
        <authorList>
            <person name="Faddeeva-Vakhrusheva A."/>
            <person name="Derks M.F."/>
            <person name="Anvar S.Y."/>
            <person name="Agamennone V."/>
            <person name="Suring W."/>
            <person name="Smit S."/>
            <person name="van Straalen N.M."/>
            <person name="Roelofs D."/>
        </authorList>
    </citation>
    <scope>NUCLEOTIDE SEQUENCE [LARGE SCALE GENOMIC DNA]</scope>
    <source>
        <tissue evidence="10">Mixed pool</tissue>
    </source>
</reference>
<feature type="region of interest" description="Disordered" evidence="8">
    <location>
        <begin position="1"/>
        <end position="127"/>
    </location>
</feature>
<dbReference type="EMBL" id="LJIJ01000125">
    <property type="protein sequence ID" value="ODN02086.1"/>
    <property type="molecule type" value="Genomic_DNA"/>
</dbReference>